<keyword evidence="3" id="KW-1185">Reference proteome</keyword>
<proteinExistence type="predicted"/>
<evidence type="ECO:0000313" key="2">
    <source>
        <dbReference type="EMBL" id="KAH7110071.1"/>
    </source>
</evidence>
<dbReference type="Pfam" id="PF06985">
    <property type="entry name" value="HET"/>
    <property type="match status" value="1"/>
</dbReference>
<comment type="caution">
    <text evidence="2">The sequence shown here is derived from an EMBL/GenBank/DDBJ whole genome shotgun (WGS) entry which is preliminary data.</text>
</comment>
<dbReference type="AlphaFoldDB" id="A0A9P9I6X2"/>
<dbReference type="PANTHER" id="PTHR33112">
    <property type="entry name" value="DOMAIN PROTEIN, PUTATIVE-RELATED"/>
    <property type="match status" value="1"/>
</dbReference>
<gene>
    <name evidence="2" type="ORF">B0J11DRAFT_207541</name>
</gene>
<accession>A0A9P9I6X2</accession>
<name>A0A9P9I6X2_9PLEO</name>
<evidence type="ECO:0000259" key="1">
    <source>
        <dbReference type="Pfam" id="PF06985"/>
    </source>
</evidence>
<dbReference type="InterPro" id="IPR010730">
    <property type="entry name" value="HET"/>
</dbReference>
<sequence length="628" mass="71483">MDNATTTCSICGSFTRDIWTMACSWDNLCLSARGCECCYALLYGCVGWLNAAQNKLEPYVVELKFWNAGAFVTAARKGTTSLTIKLRQGPDISLEIFSGIDENANRQVPAAWKTFRSFSKSYGFPDLENTSMTIQVWLDQCATNHTNCTYPVPRPLPTRLVEVGQDDESIRLIESSGESGYYIALSHCWGPAQLITTTKSTMMDRKTNIPAKLLSKTFHQAIQLTRQLGAKFIWIDSLCIVQDDRDDWAKEAVKMGDYYYNASITLAATSSSMGRQGLFNFSPLFEFSNTTVCGEPYRLIFGELDDHDDFSPFKPNRHPLLSRAWVFQERLLSPRVFHFGQTELLMECIENIRCQCEGDRAHSMESIVRPKMVVNSTWTPHHTLIKARLWQRTAQAYSNLSLSFLDDKFPAIGGLAKRLAQPGSRYCAGLWYESLVDDLLWWVSLGNEAKLERKSSWRAPTWSWANIDGGVRYSDKTSYDWEVPPDTYPYRAEVVNCVTQPKGVDEFGELTSATLQLRGYFAVVKWQETVLGLADNFLRFPNHDANVQFQADLPRETVCKEEEKDPEFVCLLLREGPRRHESLVLKRSNCEKEVYERVGVLMNDYHFQGPNASRSTMFSSNMKVFTIV</sequence>
<feature type="domain" description="Heterokaryon incompatibility" evidence="1">
    <location>
        <begin position="182"/>
        <end position="329"/>
    </location>
</feature>
<dbReference type="PANTHER" id="PTHR33112:SF13">
    <property type="entry name" value="HETEROKARYON INCOMPATIBILITY DOMAIN-CONTAINING PROTEIN"/>
    <property type="match status" value="1"/>
</dbReference>
<organism evidence="2 3">
    <name type="scientific">Dendryphion nanum</name>
    <dbReference type="NCBI Taxonomy" id="256645"/>
    <lineage>
        <taxon>Eukaryota</taxon>
        <taxon>Fungi</taxon>
        <taxon>Dikarya</taxon>
        <taxon>Ascomycota</taxon>
        <taxon>Pezizomycotina</taxon>
        <taxon>Dothideomycetes</taxon>
        <taxon>Pleosporomycetidae</taxon>
        <taxon>Pleosporales</taxon>
        <taxon>Torulaceae</taxon>
        <taxon>Dendryphion</taxon>
    </lineage>
</organism>
<reference evidence="2" key="1">
    <citation type="journal article" date="2021" name="Nat. Commun.">
        <title>Genetic determinants of endophytism in the Arabidopsis root mycobiome.</title>
        <authorList>
            <person name="Mesny F."/>
            <person name="Miyauchi S."/>
            <person name="Thiergart T."/>
            <person name="Pickel B."/>
            <person name="Atanasova L."/>
            <person name="Karlsson M."/>
            <person name="Huettel B."/>
            <person name="Barry K.W."/>
            <person name="Haridas S."/>
            <person name="Chen C."/>
            <person name="Bauer D."/>
            <person name="Andreopoulos W."/>
            <person name="Pangilinan J."/>
            <person name="LaButti K."/>
            <person name="Riley R."/>
            <person name="Lipzen A."/>
            <person name="Clum A."/>
            <person name="Drula E."/>
            <person name="Henrissat B."/>
            <person name="Kohler A."/>
            <person name="Grigoriev I.V."/>
            <person name="Martin F.M."/>
            <person name="Hacquard S."/>
        </authorList>
    </citation>
    <scope>NUCLEOTIDE SEQUENCE</scope>
    <source>
        <strain evidence="2">MPI-CAGE-CH-0243</strain>
    </source>
</reference>
<evidence type="ECO:0000313" key="3">
    <source>
        <dbReference type="Proteomes" id="UP000700596"/>
    </source>
</evidence>
<dbReference type="OrthoDB" id="3486565at2759"/>
<dbReference type="Proteomes" id="UP000700596">
    <property type="component" value="Unassembled WGS sequence"/>
</dbReference>
<protein>
    <submittedName>
        <fullName evidence="2">Heterokaryon incompatibility protein-domain-containing protein</fullName>
    </submittedName>
</protein>
<dbReference type="EMBL" id="JAGMWT010000029">
    <property type="protein sequence ID" value="KAH7110071.1"/>
    <property type="molecule type" value="Genomic_DNA"/>
</dbReference>